<keyword evidence="16" id="KW-1185">Reference proteome</keyword>
<dbReference type="GO" id="GO:0009279">
    <property type="term" value="C:cell outer membrane"/>
    <property type="evidence" value="ECO:0007669"/>
    <property type="project" value="UniProtKB-SubCell"/>
</dbReference>
<evidence type="ECO:0000313" key="15">
    <source>
        <dbReference type="EMBL" id="MBB5719998.1"/>
    </source>
</evidence>
<dbReference type="InterPro" id="IPR012910">
    <property type="entry name" value="Plug_dom"/>
</dbReference>
<evidence type="ECO:0000256" key="12">
    <source>
        <dbReference type="SAM" id="SignalP"/>
    </source>
</evidence>
<feature type="chain" id="PRO_5032921658" evidence="12">
    <location>
        <begin position="22"/>
        <end position="669"/>
    </location>
</feature>
<evidence type="ECO:0000256" key="9">
    <source>
        <dbReference type="PROSITE-ProRule" id="PRU01360"/>
    </source>
</evidence>
<dbReference type="Gene3D" id="2.170.130.10">
    <property type="entry name" value="TonB-dependent receptor, plug domain"/>
    <property type="match status" value="1"/>
</dbReference>
<evidence type="ECO:0000259" key="14">
    <source>
        <dbReference type="Pfam" id="PF07715"/>
    </source>
</evidence>
<keyword evidence="5 12" id="KW-0732">Signal</keyword>
<protein>
    <submittedName>
        <fullName evidence="15">Iron complex outermembrane receptor protein</fullName>
    </submittedName>
</protein>
<reference evidence="15 16" key="1">
    <citation type="submission" date="2020-08" db="EMBL/GenBank/DDBJ databases">
        <title>Genomic Encyclopedia of Type Strains, Phase IV (KMG-IV): sequencing the most valuable type-strain genomes for metagenomic binning, comparative biology and taxonomic classification.</title>
        <authorList>
            <person name="Goeker M."/>
        </authorList>
    </citation>
    <scope>NUCLEOTIDE SEQUENCE [LARGE SCALE GENOMIC DNA]</scope>
    <source>
        <strain evidence="15 16">DSM 27203</strain>
    </source>
</reference>
<feature type="signal peptide" evidence="12">
    <location>
        <begin position="1"/>
        <end position="21"/>
    </location>
</feature>
<evidence type="ECO:0000256" key="7">
    <source>
        <dbReference type="ARBA" id="ARBA00023136"/>
    </source>
</evidence>
<evidence type="ECO:0000256" key="5">
    <source>
        <dbReference type="ARBA" id="ARBA00022729"/>
    </source>
</evidence>
<dbReference type="GO" id="GO:0044718">
    <property type="term" value="P:siderophore transmembrane transport"/>
    <property type="evidence" value="ECO:0007669"/>
    <property type="project" value="TreeGrafter"/>
</dbReference>
<evidence type="ECO:0000256" key="10">
    <source>
        <dbReference type="PROSITE-ProRule" id="PRU10144"/>
    </source>
</evidence>
<evidence type="ECO:0000259" key="13">
    <source>
        <dbReference type="Pfam" id="PF00593"/>
    </source>
</evidence>
<dbReference type="Pfam" id="PF07715">
    <property type="entry name" value="Plug"/>
    <property type="match status" value="1"/>
</dbReference>
<comment type="similarity">
    <text evidence="9 11">Belongs to the TonB-dependent receptor family.</text>
</comment>
<name>A0A840Z1X5_9SPHN</name>
<dbReference type="InterPro" id="IPR000531">
    <property type="entry name" value="Beta-barrel_TonB"/>
</dbReference>
<evidence type="ECO:0000256" key="1">
    <source>
        <dbReference type="ARBA" id="ARBA00004571"/>
    </source>
</evidence>
<dbReference type="RefSeq" id="WP_184005435.1">
    <property type="nucleotide sequence ID" value="NZ_BAABIF010000011.1"/>
</dbReference>
<dbReference type="PROSITE" id="PS01156">
    <property type="entry name" value="TONB_DEPENDENT_REC_2"/>
    <property type="match status" value="1"/>
</dbReference>
<keyword evidence="4 9" id="KW-0812">Transmembrane</keyword>
<gene>
    <name evidence="15" type="ORF">FHR23_002957</name>
</gene>
<evidence type="ECO:0000256" key="2">
    <source>
        <dbReference type="ARBA" id="ARBA00022448"/>
    </source>
</evidence>
<dbReference type="InterPro" id="IPR037066">
    <property type="entry name" value="Plug_dom_sf"/>
</dbReference>
<dbReference type="AlphaFoldDB" id="A0A840Z1X5"/>
<dbReference type="InterPro" id="IPR036942">
    <property type="entry name" value="Beta-barrel_TonB_sf"/>
</dbReference>
<feature type="domain" description="TonB-dependent receptor plug" evidence="14">
    <location>
        <begin position="54"/>
        <end position="157"/>
    </location>
</feature>
<evidence type="ECO:0000256" key="4">
    <source>
        <dbReference type="ARBA" id="ARBA00022692"/>
    </source>
</evidence>
<dbReference type="EMBL" id="JACIJI010000007">
    <property type="protein sequence ID" value="MBB5719998.1"/>
    <property type="molecule type" value="Genomic_DNA"/>
</dbReference>
<dbReference type="Pfam" id="PF00593">
    <property type="entry name" value="TonB_dep_Rec_b-barrel"/>
    <property type="match status" value="1"/>
</dbReference>
<dbReference type="InterPro" id="IPR010917">
    <property type="entry name" value="TonB_rcpt_CS"/>
</dbReference>
<dbReference type="GO" id="GO:0015344">
    <property type="term" value="F:siderophore uptake transmembrane transporter activity"/>
    <property type="evidence" value="ECO:0007669"/>
    <property type="project" value="TreeGrafter"/>
</dbReference>
<evidence type="ECO:0000256" key="6">
    <source>
        <dbReference type="ARBA" id="ARBA00023077"/>
    </source>
</evidence>
<keyword evidence="8 9" id="KW-0998">Cell outer membrane</keyword>
<proteinExistence type="inferred from homology"/>
<dbReference type="InterPro" id="IPR039426">
    <property type="entry name" value="TonB-dep_rcpt-like"/>
</dbReference>
<keyword evidence="2 9" id="KW-0813">Transport</keyword>
<dbReference type="PROSITE" id="PS52016">
    <property type="entry name" value="TONB_DEPENDENT_REC_3"/>
    <property type="match status" value="1"/>
</dbReference>
<keyword evidence="7 9" id="KW-0472">Membrane</keyword>
<feature type="domain" description="TonB-dependent receptor-like beta-barrel" evidence="13">
    <location>
        <begin position="208"/>
        <end position="615"/>
    </location>
</feature>
<feature type="short sequence motif" description="TonB C-terminal box" evidence="10">
    <location>
        <begin position="652"/>
        <end position="669"/>
    </location>
</feature>
<dbReference type="Gene3D" id="2.40.170.20">
    <property type="entry name" value="TonB-dependent receptor, beta-barrel domain"/>
    <property type="match status" value="1"/>
</dbReference>
<organism evidence="15 16">
    <name type="scientific">Stakelama sediminis</name>
    <dbReference type="NCBI Taxonomy" id="463200"/>
    <lineage>
        <taxon>Bacteria</taxon>
        <taxon>Pseudomonadati</taxon>
        <taxon>Pseudomonadota</taxon>
        <taxon>Alphaproteobacteria</taxon>
        <taxon>Sphingomonadales</taxon>
        <taxon>Sphingomonadaceae</taxon>
        <taxon>Stakelama</taxon>
    </lineage>
</organism>
<comment type="subcellular location">
    <subcellularLocation>
        <location evidence="1 9">Cell outer membrane</location>
        <topology evidence="1 9">Multi-pass membrane protein</topology>
    </subcellularLocation>
</comment>
<comment type="caution">
    <text evidence="15">The sequence shown here is derived from an EMBL/GenBank/DDBJ whole genome shotgun (WGS) entry which is preliminary data.</text>
</comment>
<sequence>MRVSLLIGAATVALLPLAASAKPADPQPGTSSQAQSGAKDIIVTATPFDLGADETPSISAKVDRQQILDSGGASIADSLKDIPGVAATGFAAGASRPIIRGMDATRVRILEDGLSSSDVSDIGPDHGIPIDPLSARSIEVVRGAAALRYGSQAIGGVVNAINNRVPTSLPDKDLSGEIDGGFDSVSDTGQGSVLADGRSGNLAVHVDGYYRHADDYDTPLGTQQNSFFHGYGQAVGASYFFNDDTHVGVAVTHYDAQYGIPSDTTFIDMHQTKVMTKNAIGFASGPFKSLKIDASYADYAHNETEPDGTVDTTFKNTEYDGRAELLLQPIGPIQNTAVGVEVQRRNFSAIGADSSYLFPTVTQSEAGYIFSNTPLTANLRLQVAGRVEHVHVEGTPASNIFTDRDFTPLSGAIGALYDLAHTVKLGLTFSSTGRAPAITELFARGGHDGPNTFETGDPNLKIERANSLEATIRVNSGRFRFEGSAYSSWFNNYIYGDLTGRTCDDAGVCTTSPDGELKELFYRQQGAHFRGLEGQASIDLVNGTSGSLRVKGLADYVRATLDDGSNVPRIPPYRYGGGMTWTGKMLDAGFLFLHNGRQDEYGAFDTPTPAFNDLSAHMTIKPFRKRPGIAFSVIGQNLTNDVQRNAAALNKAEVIAPGRNIRLQMKLAF</sequence>
<evidence type="ECO:0000256" key="11">
    <source>
        <dbReference type="RuleBase" id="RU003357"/>
    </source>
</evidence>
<keyword evidence="3 9" id="KW-1134">Transmembrane beta strand</keyword>
<evidence type="ECO:0000313" key="16">
    <source>
        <dbReference type="Proteomes" id="UP000554342"/>
    </source>
</evidence>
<dbReference type="PANTHER" id="PTHR30069:SF40">
    <property type="entry name" value="TONB-DEPENDENT RECEPTOR NMB0964-RELATED"/>
    <property type="match status" value="1"/>
</dbReference>
<dbReference type="SUPFAM" id="SSF56935">
    <property type="entry name" value="Porins"/>
    <property type="match status" value="1"/>
</dbReference>
<keyword evidence="6 11" id="KW-0798">TonB box</keyword>
<evidence type="ECO:0000256" key="3">
    <source>
        <dbReference type="ARBA" id="ARBA00022452"/>
    </source>
</evidence>
<keyword evidence="15" id="KW-0675">Receptor</keyword>
<accession>A0A840Z1X5</accession>
<evidence type="ECO:0000256" key="8">
    <source>
        <dbReference type="ARBA" id="ARBA00023237"/>
    </source>
</evidence>
<dbReference type="PANTHER" id="PTHR30069">
    <property type="entry name" value="TONB-DEPENDENT OUTER MEMBRANE RECEPTOR"/>
    <property type="match status" value="1"/>
</dbReference>
<dbReference type="Proteomes" id="UP000554342">
    <property type="component" value="Unassembled WGS sequence"/>
</dbReference>